<accession>A0A6A6DHE1</accession>
<sequence>MGPVHPPTPTRADPTTTRPALPRASTDREFWQKTTQSPTARVSGGFSSRSLANSNEVRRLPRPATLHNIPRARGMPPPVPLIPDRFKALAQPFQPQEKHSVVSSNTPLRLRLITFAPDPPIRSRSRMCSTNAAISSAVMAPSPLDEDYASPRSAEEARPLLRFQLSASLPRPWLFISIDSSEDSEANEISKIQVKDYMPPLWWAGRFQSRLDHWRTEAIKAEIKSEYQPTGTLAHCKLKDEKQAACHIFLELRNLCGSNKAADSLWVFSHPLSFSSASY</sequence>
<evidence type="ECO:0000313" key="3">
    <source>
        <dbReference type="Proteomes" id="UP000800200"/>
    </source>
</evidence>
<proteinExistence type="predicted"/>
<evidence type="ECO:0000256" key="1">
    <source>
        <dbReference type="SAM" id="MobiDB-lite"/>
    </source>
</evidence>
<dbReference type="OrthoDB" id="3557758at2759"/>
<keyword evidence="3" id="KW-1185">Reference proteome</keyword>
<feature type="compositionally biased region" description="Polar residues" evidence="1">
    <location>
        <begin position="32"/>
        <end position="55"/>
    </location>
</feature>
<dbReference type="EMBL" id="ML994672">
    <property type="protein sequence ID" value="KAF2178887.1"/>
    <property type="molecule type" value="Genomic_DNA"/>
</dbReference>
<feature type="compositionally biased region" description="Low complexity" evidence="1">
    <location>
        <begin position="10"/>
        <end position="24"/>
    </location>
</feature>
<dbReference type="Proteomes" id="UP000800200">
    <property type="component" value="Unassembled WGS sequence"/>
</dbReference>
<protein>
    <submittedName>
        <fullName evidence="2">Uncharacterized protein</fullName>
    </submittedName>
</protein>
<gene>
    <name evidence="2" type="ORF">K469DRAFT_717868</name>
</gene>
<dbReference type="AlphaFoldDB" id="A0A6A6DHE1"/>
<name>A0A6A6DHE1_9PEZI</name>
<organism evidence="2 3">
    <name type="scientific">Zopfia rhizophila CBS 207.26</name>
    <dbReference type="NCBI Taxonomy" id="1314779"/>
    <lineage>
        <taxon>Eukaryota</taxon>
        <taxon>Fungi</taxon>
        <taxon>Dikarya</taxon>
        <taxon>Ascomycota</taxon>
        <taxon>Pezizomycotina</taxon>
        <taxon>Dothideomycetes</taxon>
        <taxon>Dothideomycetes incertae sedis</taxon>
        <taxon>Zopfiaceae</taxon>
        <taxon>Zopfia</taxon>
    </lineage>
</organism>
<reference evidence="2" key="1">
    <citation type="journal article" date="2020" name="Stud. Mycol.">
        <title>101 Dothideomycetes genomes: a test case for predicting lifestyles and emergence of pathogens.</title>
        <authorList>
            <person name="Haridas S."/>
            <person name="Albert R."/>
            <person name="Binder M."/>
            <person name="Bloem J."/>
            <person name="Labutti K."/>
            <person name="Salamov A."/>
            <person name="Andreopoulos B."/>
            <person name="Baker S."/>
            <person name="Barry K."/>
            <person name="Bills G."/>
            <person name="Bluhm B."/>
            <person name="Cannon C."/>
            <person name="Castanera R."/>
            <person name="Culley D."/>
            <person name="Daum C."/>
            <person name="Ezra D."/>
            <person name="Gonzalez J."/>
            <person name="Henrissat B."/>
            <person name="Kuo A."/>
            <person name="Liang C."/>
            <person name="Lipzen A."/>
            <person name="Lutzoni F."/>
            <person name="Magnuson J."/>
            <person name="Mondo S."/>
            <person name="Nolan M."/>
            <person name="Ohm R."/>
            <person name="Pangilinan J."/>
            <person name="Park H.-J."/>
            <person name="Ramirez L."/>
            <person name="Alfaro M."/>
            <person name="Sun H."/>
            <person name="Tritt A."/>
            <person name="Yoshinaga Y."/>
            <person name="Zwiers L.-H."/>
            <person name="Turgeon B."/>
            <person name="Goodwin S."/>
            <person name="Spatafora J."/>
            <person name="Crous P."/>
            <person name="Grigoriev I."/>
        </authorList>
    </citation>
    <scope>NUCLEOTIDE SEQUENCE</scope>
    <source>
        <strain evidence="2">CBS 207.26</strain>
    </source>
</reference>
<feature type="region of interest" description="Disordered" evidence="1">
    <location>
        <begin position="1"/>
        <end position="77"/>
    </location>
</feature>
<evidence type="ECO:0000313" key="2">
    <source>
        <dbReference type="EMBL" id="KAF2178887.1"/>
    </source>
</evidence>